<dbReference type="InterPro" id="IPR044016">
    <property type="entry name" value="Big_13"/>
</dbReference>
<dbReference type="RefSeq" id="WP_283224566.1">
    <property type="nucleotide sequence ID" value="NZ_JASGBH010000007.1"/>
</dbReference>
<proteinExistence type="predicted"/>
<accession>A0ABT6X7S8</accession>
<reference evidence="3" key="1">
    <citation type="submission" date="2023-05" db="EMBL/GenBank/DDBJ databases">
        <title>Limnohabitans sp. strain HM2-2 Genome sequencing and assembly.</title>
        <authorList>
            <person name="Jung Y."/>
        </authorList>
    </citation>
    <scope>NUCLEOTIDE SEQUENCE</scope>
    <source>
        <strain evidence="3">HM2-2</strain>
    </source>
</reference>
<evidence type="ECO:0000313" key="3">
    <source>
        <dbReference type="EMBL" id="MDI9234178.1"/>
    </source>
</evidence>
<evidence type="ECO:0000256" key="1">
    <source>
        <dbReference type="SAM" id="MobiDB-lite"/>
    </source>
</evidence>
<dbReference type="InterPro" id="IPR013783">
    <property type="entry name" value="Ig-like_fold"/>
</dbReference>
<dbReference type="Pfam" id="PF19077">
    <property type="entry name" value="Big_13"/>
    <property type="match status" value="3"/>
</dbReference>
<name>A0ABT6X7S8_9BURK</name>
<dbReference type="EMBL" id="JASGBH010000007">
    <property type="protein sequence ID" value="MDI9234178.1"/>
    <property type="molecule type" value="Genomic_DNA"/>
</dbReference>
<keyword evidence="4" id="KW-1185">Reference proteome</keyword>
<protein>
    <submittedName>
        <fullName evidence="3">Ig-like domain-containing protein</fullName>
    </submittedName>
</protein>
<gene>
    <name evidence="3" type="ORF">QLQ16_10060</name>
</gene>
<feature type="domain" description="Bacterial Ig-like" evidence="2">
    <location>
        <begin position="178"/>
        <end position="275"/>
    </location>
</feature>
<sequence length="649" mass="67842">MKKSYKVKINHGSEKSTTVDIPAAANQPVKIKSQPAAKYLLVDETTGMAPDNIRAKRIGKDLSVSFSGSNATDLLITDYFENTVPDFNALIGEAEAGVYHAYIPESGATSSTVASLSDGGKFVGMALGGEPVVASGAAVGVLTAAGFNPIWAAPLALVGAGGGGGGTGAGDTKPPKVTAAKLATEDDTGVSNSDSITSDNTPRLLITADADAVSATVTIAGKTYTSTTKNDQGQFVVQIPDDGALANGEVTYSVVVKDAAGNVSESLAGPSFVVDRSADSDNQSVSVQIGSIDADTGVSPSDFNTSDNTLTFKGTVTNTFVKNGDLVELQLLDSTGKVLAFQYVEPVNTGGQWGWSWDNSAQKLADGTYKLKAQVVDKAGNAVGAELVQKEITIDTNANPDTNSQFTIAVTKLDQDSGDLVSNPNAGSDYLTNQRALTFHGNIGNSNTGFTGKVRVQVLGTDGKVKSQSYVDVEANGAWTYNNTNQILGGEGANTQYVLKASIVDLAGNILKSTDQSFTVDLKAPIFYSEGAQTFTDHIRYQSLKLIAGSPTDVAEAGTFSYSSVIPIAQGDAITAFDKDRFSISYTDLAGNIYSVVNKNERWEFQLQSAVIEVKPSSSPSPSTFNNDELPDGHPNSPTYGHLKLPHLN</sequence>
<comment type="caution">
    <text evidence="3">The sequence shown here is derived from an EMBL/GenBank/DDBJ whole genome shotgun (WGS) entry which is preliminary data.</text>
</comment>
<feature type="domain" description="Bacterial Ig-like" evidence="2">
    <location>
        <begin position="426"/>
        <end position="521"/>
    </location>
</feature>
<organism evidence="3 4">
    <name type="scientific">Limnohabitans lacus</name>
    <dbReference type="NCBI Taxonomy" id="3045173"/>
    <lineage>
        <taxon>Bacteria</taxon>
        <taxon>Pseudomonadati</taxon>
        <taxon>Pseudomonadota</taxon>
        <taxon>Betaproteobacteria</taxon>
        <taxon>Burkholderiales</taxon>
        <taxon>Comamonadaceae</taxon>
        <taxon>Limnohabitans</taxon>
    </lineage>
</organism>
<dbReference type="Gene3D" id="2.60.40.10">
    <property type="entry name" value="Immunoglobulins"/>
    <property type="match status" value="3"/>
</dbReference>
<evidence type="ECO:0000313" key="4">
    <source>
        <dbReference type="Proteomes" id="UP001431902"/>
    </source>
</evidence>
<feature type="domain" description="Bacterial Ig-like" evidence="2">
    <location>
        <begin position="293"/>
        <end position="396"/>
    </location>
</feature>
<feature type="region of interest" description="Disordered" evidence="1">
    <location>
        <begin position="615"/>
        <end position="649"/>
    </location>
</feature>
<dbReference type="Proteomes" id="UP001431902">
    <property type="component" value="Unassembled WGS sequence"/>
</dbReference>
<evidence type="ECO:0000259" key="2">
    <source>
        <dbReference type="Pfam" id="PF19077"/>
    </source>
</evidence>